<feature type="domain" description="VWFA" evidence="1">
    <location>
        <begin position="327"/>
        <end position="517"/>
    </location>
</feature>
<dbReference type="InterPro" id="IPR036465">
    <property type="entry name" value="vWFA_dom_sf"/>
</dbReference>
<gene>
    <name evidence="2" type="ORF">MECH1_V1_1698</name>
</gene>
<dbReference type="PANTHER" id="PTHR30632">
    <property type="entry name" value="MOLYBDATE-BINDING PERIPLASMIC PROTEIN"/>
    <property type="match status" value="1"/>
</dbReference>
<dbReference type="Gene3D" id="3.40.190.10">
    <property type="entry name" value="Periplasmic binding protein-like II"/>
    <property type="match status" value="2"/>
</dbReference>
<reference evidence="2 3" key="1">
    <citation type="submission" date="2024-04" db="EMBL/GenBank/DDBJ databases">
        <authorList>
            <person name="Cremers G."/>
        </authorList>
    </citation>
    <scope>NUCLEOTIDE SEQUENCE [LARGE SCALE GENOMIC DNA]</scope>
    <source>
        <strain evidence="2">MeCH1-AG</strain>
    </source>
</reference>
<dbReference type="Gene3D" id="3.40.50.410">
    <property type="entry name" value="von Willebrand factor, type A domain"/>
    <property type="match status" value="1"/>
</dbReference>
<keyword evidence="3" id="KW-1185">Reference proteome</keyword>
<dbReference type="SUPFAM" id="SSF53850">
    <property type="entry name" value="Periplasmic binding protein-like II"/>
    <property type="match status" value="1"/>
</dbReference>
<evidence type="ECO:0000313" key="3">
    <source>
        <dbReference type="Proteomes" id="UP001497493"/>
    </source>
</evidence>
<dbReference type="RefSeq" id="WP_348757068.1">
    <property type="nucleotide sequence ID" value="NZ_OZ026884.1"/>
</dbReference>
<dbReference type="PANTHER" id="PTHR30632:SF0">
    <property type="entry name" value="SULFATE-BINDING PROTEIN"/>
    <property type="match status" value="1"/>
</dbReference>
<name>A0ABP1C888_9GAMM</name>
<dbReference type="PROSITE" id="PS51257">
    <property type="entry name" value="PROKAR_LIPOPROTEIN"/>
    <property type="match status" value="1"/>
</dbReference>
<dbReference type="InterPro" id="IPR050682">
    <property type="entry name" value="ModA/WtpA"/>
</dbReference>
<dbReference type="SMART" id="SM00327">
    <property type="entry name" value="VWA"/>
    <property type="match status" value="1"/>
</dbReference>
<evidence type="ECO:0000259" key="1">
    <source>
        <dbReference type="PROSITE" id="PS50234"/>
    </source>
</evidence>
<dbReference type="Proteomes" id="UP001497493">
    <property type="component" value="Chromosome"/>
</dbReference>
<dbReference type="SUPFAM" id="SSF53300">
    <property type="entry name" value="vWA-like"/>
    <property type="match status" value="1"/>
</dbReference>
<proteinExistence type="predicted"/>
<organism evidence="2 3">
    <name type="scientific">Candidatus Methylocalor cossyra</name>
    <dbReference type="NCBI Taxonomy" id="3108543"/>
    <lineage>
        <taxon>Bacteria</taxon>
        <taxon>Pseudomonadati</taxon>
        <taxon>Pseudomonadota</taxon>
        <taxon>Gammaproteobacteria</taxon>
        <taxon>Methylococcales</taxon>
        <taxon>Methylococcaceae</taxon>
        <taxon>Candidatus Methylocalor</taxon>
    </lineage>
</organism>
<evidence type="ECO:0000313" key="2">
    <source>
        <dbReference type="EMBL" id="CAL1240474.1"/>
    </source>
</evidence>
<dbReference type="EMBL" id="OZ026884">
    <property type="protein sequence ID" value="CAL1240474.1"/>
    <property type="molecule type" value="Genomic_DNA"/>
</dbReference>
<dbReference type="PROSITE" id="PS50234">
    <property type="entry name" value="VWFA"/>
    <property type="match status" value="1"/>
</dbReference>
<accession>A0ABP1C888</accession>
<dbReference type="Pfam" id="PF00092">
    <property type="entry name" value="VWA"/>
    <property type="match status" value="1"/>
</dbReference>
<protein>
    <submittedName>
        <fullName evidence="2">VWA domain-containing protein</fullName>
    </submittedName>
</protein>
<sequence length="517" mass="56458">MVRGLFVAVLLALLAAGGCGPRDGSETLTVLAGSELEDMSPLLERIERATGVKLELHYTGTLDAAERLDRGEAFDLAWLSQAKYLRLLDRAGQRVVAQDKTMLSPVVLGVKESDAQRWGWVGNPGLSWREIAAKAASGALRFAMTDPSASNSGFSALLGVAAAVSGAADALRPEAVDPSALTGFFQGQRLTAGSSGWLVDAYVQAEDQLNGIINYESVLLRLNDSGRLKERLYLVYPKEGIVTADYPLILLDPARRPAYQRLVSYLRSPQFQQAMMEKTLRRPVIPQVKPGPRFPTALLVELPFPDHRATIDQLLFAYFDRYRRPSHVFFALDVSGSMAGERLAALQSALGNLTGLDTSLTGRFARFRSREKVTLIPFATEVHEPRTFLIDDPSPDGAAMRAIRAYAQGLAAEGSTAIYDAVLAAYRQAIAAQRTEPDRFYSIVLMTDGERTAGLDQDEFLAALAPLQREAPIKVFTILFGEASQAEMERLSTVTGGREFDGRHSLAQAFKAIRGYQ</sequence>
<dbReference type="InterPro" id="IPR002035">
    <property type="entry name" value="VWF_A"/>
</dbReference>
<dbReference type="Pfam" id="PF13531">
    <property type="entry name" value="SBP_bac_11"/>
    <property type="match status" value="1"/>
</dbReference>